<keyword evidence="1" id="KW-1133">Transmembrane helix</keyword>
<organism evidence="2 3">
    <name type="scientific">Tatumella ptyseos ATCC 33301</name>
    <dbReference type="NCBI Taxonomy" id="1005995"/>
    <lineage>
        <taxon>Bacteria</taxon>
        <taxon>Pseudomonadati</taxon>
        <taxon>Pseudomonadota</taxon>
        <taxon>Gammaproteobacteria</taxon>
        <taxon>Enterobacterales</taxon>
        <taxon>Erwiniaceae</taxon>
        <taxon>Tatumella</taxon>
    </lineage>
</organism>
<dbReference type="InterPro" id="IPR021303">
    <property type="entry name" value="Uncharacterised_YbhQ"/>
</dbReference>
<dbReference type="AlphaFoldDB" id="A0A085JC70"/>
<keyword evidence="3" id="KW-1185">Reference proteome</keyword>
<feature type="transmembrane region" description="Helical" evidence="1">
    <location>
        <begin position="100"/>
        <end position="118"/>
    </location>
</feature>
<keyword evidence="1" id="KW-0812">Transmembrane</keyword>
<gene>
    <name evidence="2" type="primary">ybhQ</name>
    <name evidence="2" type="ORF">GTPT_2798</name>
</gene>
<name>A0A085JC70_9GAMM</name>
<sequence length="130" mass="14474">MKWSNRVQIITGQTCFHIAMHLSVVVFLIWGWKHQLLSEVSAGLVAAYVIVLVAMMVTQRIARLRLIGDYLEEASTTYYFGAAMLTLFLLSRVVHNPLLVGALGVVMLVGPALISLLAKEPVRHTENKRS</sequence>
<feature type="transmembrane region" description="Helical" evidence="1">
    <location>
        <begin position="36"/>
        <end position="57"/>
    </location>
</feature>
<feature type="transmembrane region" description="Helical" evidence="1">
    <location>
        <begin position="7"/>
        <end position="30"/>
    </location>
</feature>
<dbReference type="eggNOG" id="ENOG502ZPQP">
    <property type="taxonomic scope" value="Bacteria"/>
</dbReference>
<comment type="caution">
    <text evidence="2">The sequence shown here is derived from an EMBL/GenBank/DDBJ whole genome shotgun (WGS) entry which is preliminary data.</text>
</comment>
<dbReference type="OrthoDB" id="6538174at2"/>
<evidence type="ECO:0000313" key="3">
    <source>
        <dbReference type="Proteomes" id="UP000028602"/>
    </source>
</evidence>
<accession>A0A085JC70</accession>
<protein>
    <submittedName>
        <fullName evidence="2">Putative inner membrane protein</fullName>
    </submittedName>
</protein>
<dbReference type="Pfam" id="PF11076">
    <property type="entry name" value="YbhQ"/>
    <property type="match status" value="1"/>
</dbReference>
<dbReference type="Proteomes" id="UP000028602">
    <property type="component" value="Unassembled WGS sequence"/>
</dbReference>
<evidence type="ECO:0000313" key="2">
    <source>
        <dbReference type="EMBL" id="KFD18066.1"/>
    </source>
</evidence>
<feature type="transmembrane region" description="Helical" evidence="1">
    <location>
        <begin position="77"/>
        <end position="94"/>
    </location>
</feature>
<dbReference type="RefSeq" id="WP_025902913.1">
    <property type="nucleotide sequence ID" value="NZ_ATMJ01000033.1"/>
</dbReference>
<dbReference type="EMBL" id="JMPR01000041">
    <property type="protein sequence ID" value="KFD18066.1"/>
    <property type="molecule type" value="Genomic_DNA"/>
</dbReference>
<keyword evidence="1" id="KW-0472">Membrane</keyword>
<proteinExistence type="predicted"/>
<evidence type="ECO:0000256" key="1">
    <source>
        <dbReference type="SAM" id="Phobius"/>
    </source>
</evidence>
<reference evidence="2 3" key="1">
    <citation type="submission" date="2014-05" db="EMBL/GenBank/DDBJ databases">
        <title>ATOL: Assembling a taxonomically balanced genome-scale reconstruction of the evolutionary history of the Enterobacteriaceae.</title>
        <authorList>
            <person name="Plunkett G.III."/>
            <person name="Neeno-Eckwall E.C."/>
            <person name="Glasner J.D."/>
            <person name="Perna N.T."/>
        </authorList>
    </citation>
    <scope>NUCLEOTIDE SEQUENCE [LARGE SCALE GENOMIC DNA]</scope>
    <source>
        <strain evidence="2 3">ATCC 33301</strain>
    </source>
</reference>